<evidence type="ECO:0008006" key="4">
    <source>
        <dbReference type="Google" id="ProtNLM"/>
    </source>
</evidence>
<keyword evidence="3" id="KW-1185">Reference proteome</keyword>
<keyword evidence="1" id="KW-0732">Signal</keyword>
<protein>
    <recommendedName>
        <fullName evidence="4">Lipoprotein</fullName>
    </recommendedName>
</protein>
<dbReference type="PROSITE" id="PS51257">
    <property type="entry name" value="PROKAR_LIPOPROTEIN"/>
    <property type="match status" value="1"/>
</dbReference>
<proteinExistence type="predicted"/>
<evidence type="ECO:0000313" key="3">
    <source>
        <dbReference type="Proteomes" id="UP001370348"/>
    </source>
</evidence>
<dbReference type="RefSeq" id="WP_394826356.1">
    <property type="nucleotide sequence ID" value="NZ_CP089984.1"/>
</dbReference>
<dbReference type="EMBL" id="CP089984">
    <property type="protein sequence ID" value="WXB16727.1"/>
    <property type="molecule type" value="Genomic_DNA"/>
</dbReference>
<name>A0ABZ2M164_9BACT</name>
<evidence type="ECO:0000256" key="1">
    <source>
        <dbReference type="SAM" id="SignalP"/>
    </source>
</evidence>
<feature type="signal peptide" evidence="1">
    <location>
        <begin position="1"/>
        <end position="21"/>
    </location>
</feature>
<sequence length="212" mass="22107">MRRSILAPLACIIFGVGCASAGSGGAPNAAGQNAAGTPREGLLLWVANGDAITAEVRDGELFGAAVRLQLSRAGEPREDAMRGEIGALEPGQRAQLQGSVFERPVSVVFEQGRASGVFDNAPFNLSLEEAPKGVTHARGLVGGELSDYAWGADQWSGHVGRCGYELRGGGGSFEGYRSCGGGRERVRLEIGSRLSAWGPIERATVLALLLRS</sequence>
<evidence type="ECO:0000313" key="2">
    <source>
        <dbReference type="EMBL" id="WXB16727.1"/>
    </source>
</evidence>
<organism evidence="2 3">
    <name type="scientific">Pendulispora albinea</name>
    <dbReference type="NCBI Taxonomy" id="2741071"/>
    <lineage>
        <taxon>Bacteria</taxon>
        <taxon>Pseudomonadati</taxon>
        <taxon>Myxococcota</taxon>
        <taxon>Myxococcia</taxon>
        <taxon>Myxococcales</taxon>
        <taxon>Sorangiineae</taxon>
        <taxon>Pendulisporaceae</taxon>
        <taxon>Pendulispora</taxon>
    </lineage>
</organism>
<dbReference type="Proteomes" id="UP001370348">
    <property type="component" value="Chromosome"/>
</dbReference>
<gene>
    <name evidence="2" type="ORF">LZC94_05475</name>
</gene>
<accession>A0ABZ2M164</accession>
<reference evidence="2 3" key="1">
    <citation type="submission" date="2021-12" db="EMBL/GenBank/DDBJ databases">
        <title>Discovery of the Pendulisporaceae a myxobacterial family with distinct sporulation behavior and unique specialized metabolism.</title>
        <authorList>
            <person name="Garcia R."/>
            <person name="Popoff A."/>
            <person name="Bader C.D."/>
            <person name="Loehr J."/>
            <person name="Walesch S."/>
            <person name="Walt C."/>
            <person name="Boldt J."/>
            <person name="Bunk B."/>
            <person name="Haeckl F.J.F.P.J."/>
            <person name="Gunesch A.P."/>
            <person name="Birkelbach J."/>
            <person name="Nuebel U."/>
            <person name="Pietschmann T."/>
            <person name="Bach T."/>
            <person name="Mueller R."/>
        </authorList>
    </citation>
    <scope>NUCLEOTIDE SEQUENCE [LARGE SCALE GENOMIC DNA]</scope>
    <source>
        <strain evidence="2 3">MSr11954</strain>
    </source>
</reference>
<feature type="chain" id="PRO_5045191841" description="Lipoprotein" evidence="1">
    <location>
        <begin position="22"/>
        <end position="212"/>
    </location>
</feature>